<gene>
    <name evidence="1" type="ORF">GA_TR19236_c4_g1_i1_g.61757</name>
</gene>
<sequence>MHLQGHLDHREFHEQTVFCWIPLVNYSSSSSSWKEREPRNFRLVSRFTKTKPSMKVSSLTCQAGNFECSKAGYSHMCFMRPTCVSQAQDAM</sequence>
<evidence type="ECO:0000313" key="1">
    <source>
        <dbReference type="EMBL" id="JAU23160.1"/>
    </source>
</evidence>
<reference evidence="1" key="1">
    <citation type="submission" date="2016-07" db="EMBL/GenBank/DDBJ databases">
        <title>De novo transcriptome assembly of four accessions of the metal hyperaccumulator plant Noccaea caerulescens.</title>
        <authorList>
            <person name="Blande D."/>
            <person name="Halimaa P."/>
            <person name="Tervahauta A.I."/>
            <person name="Aarts M.G."/>
            <person name="Karenlampi S.O."/>
        </authorList>
    </citation>
    <scope>NUCLEOTIDE SEQUENCE</scope>
</reference>
<proteinExistence type="predicted"/>
<name>A0A1J3DYT7_NOCCA</name>
<dbReference type="AlphaFoldDB" id="A0A1J3DYT7"/>
<protein>
    <submittedName>
        <fullName evidence="1">Uncharacterized protein</fullName>
    </submittedName>
</protein>
<accession>A0A1J3DYT7</accession>
<organism evidence="1">
    <name type="scientific">Noccaea caerulescens</name>
    <name type="common">Alpine penny-cress</name>
    <name type="synonym">Thlaspi caerulescens</name>
    <dbReference type="NCBI Taxonomy" id="107243"/>
    <lineage>
        <taxon>Eukaryota</taxon>
        <taxon>Viridiplantae</taxon>
        <taxon>Streptophyta</taxon>
        <taxon>Embryophyta</taxon>
        <taxon>Tracheophyta</taxon>
        <taxon>Spermatophyta</taxon>
        <taxon>Magnoliopsida</taxon>
        <taxon>eudicotyledons</taxon>
        <taxon>Gunneridae</taxon>
        <taxon>Pentapetalae</taxon>
        <taxon>rosids</taxon>
        <taxon>malvids</taxon>
        <taxon>Brassicales</taxon>
        <taxon>Brassicaceae</taxon>
        <taxon>Coluteocarpeae</taxon>
        <taxon>Noccaea</taxon>
    </lineage>
</organism>
<dbReference type="EMBL" id="GEVI01009160">
    <property type="protein sequence ID" value="JAU23160.1"/>
    <property type="molecule type" value="Transcribed_RNA"/>
</dbReference>